<comment type="similarity">
    <text evidence="1">Belongs to the ROK (NagC/XylR) family.</text>
</comment>
<dbReference type="GO" id="GO:0003700">
    <property type="term" value="F:DNA-binding transcription factor activity"/>
    <property type="evidence" value="ECO:0007669"/>
    <property type="project" value="InterPro"/>
</dbReference>
<proteinExistence type="inferred from homology"/>
<gene>
    <name evidence="4" type="ORF">D6T63_07430</name>
</gene>
<keyword evidence="5" id="KW-1185">Reference proteome</keyword>
<name>A0A3A5MFC6_9MICC</name>
<dbReference type="InterPro" id="IPR036388">
    <property type="entry name" value="WH-like_DNA-bd_sf"/>
</dbReference>
<feature type="domain" description="HTH marR-type" evidence="3">
    <location>
        <begin position="33"/>
        <end position="84"/>
    </location>
</feature>
<dbReference type="PANTHER" id="PTHR18964">
    <property type="entry name" value="ROK (REPRESSOR, ORF, KINASE) FAMILY"/>
    <property type="match status" value="1"/>
</dbReference>
<comment type="caution">
    <text evidence="4">The sequence shown here is derived from an EMBL/GenBank/DDBJ whole genome shotgun (WGS) entry which is preliminary data.</text>
</comment>
<evidence type="ECO:0000259" key="3">
    <source>
        <dbReference type="Pfam" id="PF12802"/>
    </source>
</evidence>
<dbReference type="Gene3D" id="3.30.420.40">
    <property type="match status" value="2"/>
</dbReference>
<protein>
    <submittedName>
        <fullName evidence="4">ROK family transcriptional regulator</fullName>
    </submittedName>
</protein>
<evidence type="ECO:0000313" key="4">
    <source>
        <dbReference type="EMBL" id="RJT81012.1"/>
    </source>
</evidence>
<dbReference type="SUPFAM" id="SSF53067">
    <property type="entry name" value="Actin-like ATPase domain"/>
    <property type="match status" value="1"/>
</dbReference>
<dbReference type="Proteomes" id="UP000272560">
    <property type="component" value="Unassembled WGS sequence"/>
</dbReference>
<evidence type="ECO:0000313" key="5">
    <source>
        <dbReference type="Proteomes" id="UP000272560"/>
    </source>
</evidence>
<dbReference type="PROSITE" id="PS01125">
    <property type="entry name" value="ROK"/>
    <property type="match status" value="1"/>
</dbReference>
<dbReference type="OrthoDB" id="3189808at2"/>
<feature type="region of interest" description="Disordered" evidence="2">
    <location>
        <begin position="1"/>
        <end position="29"/>
    </location>
</feature>
<reference evidence="4 5" key="1">
    <citation type="submission" date="2018-09" db="EMBL/GenBank/DDBJ databases">
        <title>Novel species of Arthrobacter.</title>
        <authorList>
            <person name="Liu Q."/>
            <person name="Xin Y.-H."/>
        </authorList>
    </citation>
    <scope>NUCLEOTIDE SEQUENCE [LARGE SCALE GENOMIC DNA]</scope>
    <source>
        <strain evidence="4 5">Hz2</strain>
    </source>
</reference>
<dbReference type="PANTHER" id="PTHR18964:SF173">
    <property type="entry name" value="GLUCOKINASE"/>
    <property type="match status" value="1"/>
</dbReference>
<accession>A0A3A5MFC6</accession>
<sequence>MPAESPSTARTTLSAAPSRPGSQSALREQNQQRVIAALMSGGPQTQAELSRQTGLSTATVSNLVKVMAATGIVSTAPTTSSGRRALSVILNGNGQVAAGIDIGRRHLRVVLASPDYRVLQEASVALPLGHSAVDGLAAASDLLDELLENGGIHRRALLGAGIGIPGPIDRRTGTVVQGAILPEWVGINIHETFSERLQVPVFIDNDANLGALAQVTWGPHSAVDNLMFMKVGSGIGSGLVLNGSLYYGNVGVTGELGHTTINEQGVICRCGNRGCLETVASTSTMIELLSRGSSETVDTQRIIDWVLAGDTAALRVIDDAGAAIGRALAHMANLINPETIVIGGPLTSLGEILLEPVRRSLARHAVPIIGDTTSVCMSSLGDRAEALGGAAVVLAQPGISLALASSA</sequence>
<dbReference type="InterPro" id="IPR036390">
    <property type="entry name" value="WH_DNA-bd_sf"/>
</dbReference>
<dbReference type="InterPro" id="IPR043129">
    <property type="entry name" value="ATPase_NBD"/>
</dbReference>
<organism evidence="4 5">
    <name type="scientific">Arthrobacter cheniae</name>
    <dbReference type="NCBI Taxonomy" id="1258888"/>
    <lineage>
        <taxon>Bacteria</taxon>
        <taxon>Bacillati</taxon>
        <taxon>Actinomycetota</taxon>
        <taxon>Actinomycetes</taxon>
        <taxon>Micrococcales</taxon>
        <taxon>Micrococcaceae</taxon>
        <taxon>Arthrobacter</taxon>
    </lineage>
</organism>
<dbReference type="InterPro" id="IPR000600">
    <property type="entry name" value="ROK"/>
</dbReference>
<dbReference type="InterPro" id="IPR000835">
    <property type="entry name" value="HTH_MarR-typ"/>
</dbReference>
<dbReference type="SUPFAM" id="SSF46785">
    <property type="entry name" value="Winged helix' DNA-binding domain"/>
    <property type="match status" value="1"/>
</dbReference>
<evidence type="ECO:0000256" key="1">
    <source>
        <dbReference type="ARBA" id="ARBA00006479"/>
    </source>
</evidence>
<dbReference type="RefSeq" id="WP_120148358.1">
    <property type="nucleotide sequence ID" value="NZ_QZVT01000003.1"/>
</dbReference>
<dbReference type="Pfam" id="PF12802">
    <property type="entry name" value="MarR_2"/>
    <property type="match status" value="1"/>
</dbReference>
<dbReference type="Pfam" id="PF00480">
    <property type="entry name" value="ROK"/>
    <property type="match status" value="1"/>
</dbReference>
<dbReference type="EMBL" id="QZVT01000003">
    <property type="protein sequence ID" value="RJT81012.1"/>
    <property type="molecule type" value="Genomic_DNA"/>
</dbReference>
<dbReference type="InterPro" id="IPR049874">
    <property type="entry name" value="ROK_cs"/>
</dbReference>
<dbReference type="CDD" id="cd24076">
    <property type="entry name" value="ASKHA_ATPase_ROK_BsXylR-like"/>
    <property type="match status" value="1"/>
</dbReference>
<dbReference type="AlphaFoldDB" id="A0A3A5MFC6"/>
<evidence type="ECO:0000256" key="2">
    <source>
        <dbReference type="SAM" id="MobiDB-lite"/>
    </source>
</evidence>
<dbReference type="Gene3D" id="1.10.10.10">
    <property type="entry name" value="Winged helix-like DNA-binding domain superfamily/Winged helix DNA-binding domain"/>
    <property type="match status" value="1"/>
</dbReference>